<dbReference type="Proteomes" id="UP001500957">
    <property type="component" value="Unassembled WGS sequence"/>
</dbReference>
<accession>A0ABN1GCL8</accession>
<dbReference type="RefSeq" id="WP_344601892.1">
    <property type="nucleotide sequence ID" value="NZ_BAAAHE010000007.1"/>
</dbReference>
<keyword evidence="1" id="KW-0732">Signal</keyword>
<evidence type="ECO:0000313" key="3">
    <source>
        <dbReference type="Proteomes" id="UP001500957"/>
    </source>
</evidence>
<dbReference type="EMBL" id="BAAAHE010000007">
    <property type="protein sequence ID" value="GAA0608615.1"/>
    <property type="molecule type" value="Genomic_DNA"/>
</dbReference>
<keyword evidence="3" id="KW-1185">Reference proteome</keyword>
<sequence length="169" mass="16892">MKGLIAFAGASGTAAVLAAAALIPAGTAWASPGGDHGNACSVAGSLSSPQGVKYQPTDGTYDVKGVLDCTSEEFSHGVLTGKGKGLLGCFGGFSEAVYKIEWSNGKVSEIVMKSGDFTYGTGSYGTVTKGALTGSHVGMAWGRYAAGAEYKCAKDAVHSGQFAGGIGIH</sequence>
<organism evidence="2 3">
    <name type="scientific">Sporichthya brevicatena</name>
    <dbReference type="NCBI Taxonomy" id="171442"/>
    <lineage>
        <taxon>Bacteria</taxon>
        <taxon>Bacillati</taxon>
        <taxon>Actinomycetota</taxon>
        <taxon>Actinomycetes</taxon>
        <taxon>Sporichthyales</taxon>
        <taxon>Sporichthyaceae</taxon>
        <taxon>Sporichthya</taxon>
    </lineage>
</organism>
<evidence type="ECO:0000313" key="2">
    <source>
        <dbReference type="EMBL" id="GAA0608615.1"/>
    </source>
</evidence>
<evidence type="ECO:0000256" key="1">
    <source>
        <dbReference type="SAM" id="SignalP"/>
    </source>
</evidence>
<feature type="signal peptide" evidence="1">
    <location>
        <begin position="1"/>
        <end position="30"/>
    </location>
</feature>
<feature type="chain" id="PRO_5045391438" evidence="1">
    <location>
        <begin position="31"/>
        <end position="169"/>
    </location>
</feature>
<proteinExistence type="predicted"/>
<gene>
    <name evidence="2" type="ORF">GCM10009547_08220</name>
</gene>
<name>A0ABN1GCL8_9ACTN</name>
<protein>
    <submittedName>
        <fullName evidence="2">Uncharacterized protein</fullName>
    </submittedName>
</protein>
<reference evidence="2 3" key="1">
    <citation type="journal article" date="2019" name="Int. J. Syst. Evol. Microbiol.">
        <title>The Global Catalogue of Microorganisms (GCM) 10K type strain sequencing project: providing services to taxonomists for standard genome sequencing and annotation.</title>
        <authorList>
            <consortium name="The Broad Institute Genomics Platform"/>
            <consortium name="The Broad Institute Genome Sequencing Center for Infectious Disease"/>
            <person name="Wu L."/>
            <person name="Ma J."/>
        </authorList>
    </citation>
    <scope>NUCLEOTIDE SEQUENCE [LARGE SCALE GENOMIC DNA]</scope>
    <source>
        <strain evidence="2 3">JCM 10671</strain>
    </source>
</reference>
<comment type="caution">
    <text evidence="2">The sequence shown here is derived from an EMBL/GenBank/DDBJ whole genome shotgun (WGS) entry which is preliminary data.</text>
</comment>